<dbReference type="SMART" id="SM00062">
    <property type="entry name" value="PBPb"/>
    <property type="match status" value="1"/>
</dbReference>
<evidence type="ECO:0000259" key="3">
    <source>
        <dbReference type="SMART" id="SM00062"/>
    </source>
</evidence>
<keyword evidence="1 2" id="KW-0732">Signal</keyword>
<dbReference type="EMBL" id="JWHR01000087">
    <property type="protein sequence ID" value="KHS57175.1"/>
    <property type="molecule type" value="Genomic_DNA"/>
</dbReference>
<dbReference type="AlphaFoldDB" id="A0A0B3WRK2"/>
<name>A0A0B3WRK2_9FIRM</name>
<dbReference type="InterPro" id="IPR001638">
    <property type="entry name" value="Solute-binding_3/MltF_N"/>
</dbReference>
<feature type="chain" id="PRO_5002083968" evidence="2">
    <location>
        <begin position="24"/>
        <end position="261"/>
    </location>
</feature>
<reference evidence="4 5" key="1">
    <citation type="submission" date="2014-12" db="EMBL/GenBank/DDBJ databases">
        <title>Draft genome sequence of Terrisporobacter sp. 08-306576, isolated from the blood culture of a bacteremia patient.</title>
        <authorList>
            <person name="Lund L.C."/>
            <person name="Sydenham T.V."/>
            <person name="Hogh S.V."/>
            <person name="Skov M.N."/>
            <person name="Kemp M."/>
            <person name="Justesen U.S."/>
        </authorList>
    </citation>
    <scope>NUCLEOTIDE SEQUENCE [LARGE SCALE GENOMIC DNA]</scope>
    <source>
        <strain evidence="4 5">08-306576</strain>
    </source>
</reference>
<dbReference type="STRING" id="1577792.QX51_09440"/>
<proteinExistence type="predicted"/>
<organism evidence="4 5">
    <name type="scientific">Terrisporobacter othiniensis</name>
    <dbReference type="NCBI Taxonomy" id="1577792"/>
    <lineage>
        <taxon>Bacteria</taxon>
        <taxon>Bacillati</taxon>
        <taxon>Bacillota</taxon>
        <taxon>Clostridia</taxon>
        <taxon>Peptostreptococcales</taxon>
        <taxon>Peptostreptococcaceae</taxon>
        <taxon>Terrisporobacter</taxon>
    </lineage>
</organism>
<sequence>MKKISKKLIMGLAVLAIMVGAVGCNKKNVTSDDNEIVIGYDNTYFPMGYLDDNGDTVGFDVDLAKETFKRLNMDVKFQSIDWSMKETELNSGNIDAIWNGYSLTEERKAKVTYTDAYMKNSQLIVTLKNSTIKSKEDLNDKVVGTQQGSAGLEALEKDSEILNSLDGSPILYDTFDKVFRDLEAGRIDALVGDETLVKYYISKKGEEKYKILDDNFGTEDYVVAFRKEDIELRDKVNNTINEIKDDKVFDEIYNKWFGKAK</sequence>
<dbReference type="Gene3D" id="3.40.190.10">
    <property type="entry name" value="Periplasmic binding protein-like II"/>
    <property type="match status" value="2"/>
</dbReference>
<dbReference type="SUPFAM" id="SSF53850">
    <property type="entry name" value="Periplasmic binding protein-like II"/>
    <property type="match status" value="1"/>
</dbReference>
<accession>A0A0B3WRK2</accession>
<evidence type="ECO:0000313" key="5">
    <source>
        <dbReference type="Proteomes" id="UP000031189"/>
    </source>
</evidence>
<dbReference type="CDD" id="cd00996">
    <property type="entry name" value="PBP2_AatB_like"/>
    <property type="match status" value="1"/>
</dbReference>
<dbReference type="Proteomes" id="UP000031189">
    <property type="component" value="Unassembled WGS sequence"/>
</dbReference>
<feature type="signal peptide" evidence="2">
    <location>
        <begin position="1"/>
        <end position="23"/>
    </location>
</feature>
<dbReference type="PANTHER" id="PTHR35936:SF34">
    <property type="entry name" value="ABC TRANSPORTER EXTRACELLULAR-BINDING PROTEIN YCKB-RELATED"/>
    <property type="match status" value="1"/>
</dbReference>
<dbReference type="RefSeq" id="WP_039679665.1">
    <property type="nucleotide sequence ID" value="NZ_JAWGXO010000011.1"/>
</dbReference>
<dbReference type="OrthoDB" id="9775197at2"/>
<dbReference type="Pfam" id="PF00497">
    <property type="entry name" value="SBP_bac_3"/>
    <property type="match status" value="1"/>
</dbReference>
<feature type="domain" description="Solute-binding protein family 3/N-terminal" evidence="3">
    <location>
        <begin position="35"/>
        <end position="260"/>
    </location>
</feature>
<evidence type="ECO:0000256" key="2">
    <source>
        <dbReference type="SAM" id="SignalP"/>
    </source>
</evidence>
<protein>
    <submittedName>
        <fullName evidence="4">Amino acid ABC transporter substrate-binding protein</fullName>
    </submittedName>
</protein>
<dbReference type="PROSITE" id="PS51257">
    <property type="entry name" value="PROKAR_LIPOPROTEIN"/>
    <property type="match status" value="1"/>
</dbReference>
<dbReference type="PANTHER" id="PTHR35936">
    <property type="entry name" value="MEMBRANE-BOUND LYTIC MUREIN TRANSGLYCOSYLASE F"/>
    <property type="match status" value="1"/>
</dbReference>
<evidence type="ECO:0000256" key="1">
    <source>
        <dbReference type="ARBA" id="ARBA00022729"/>
    </source>
</evidence>
<comment type="caution">
    <text evidence="4">The sequence shown here is derived from an EMBL/GenBank/DDBJ whole genome shotgun (WGS) entry which is preliminary data.</text>
</comment>
<evidence type="ECO:0000313" key="4">
    <source>
        <dbReference type="EMBL" id="KHS57175.1"/>
    </source>
</evidence>
<keyword evidence="5" id="KW-1185">Reference proteome</keyword>
<gene>
    <name evidence="4" type="ORF">QX51_09440</name>
</gene>